<evidence type="ECO:0000313" key="2">
    <source>
        <dbReference type="Proteomes" id="UP000199236"/>
    </source>
</evidence>
<accession>A0A1I5MUK4</accession>
<dbReference type="RefSeq" id="WP_090075620.1">
    <property type="nucleotide sequence ID" value="NZ_FOVR01000023.1"/>
</dbReference>
<reference evidence="1 2" key="1">
    <citation type="submission" date="2016-10" db="EMBL/GenBank/DDBJ databases">
        <authorList>
            <person name="de Groot N.N."/>
        </authorList>
    </citation>
    <scope>NUCLEOTIDE SEQUENCE [LARGE SCALE GENOMIC DNA]</scope>
    <source>
        <strain evidence="1 2">CGMCC 1.9157</strain>
    </source>
</reference>
<organism evidence="1 2">
    <name type="scientific">Cohaesibacter marisflavi</name>
    <dbReference type="NCBI Taxonomy" id="655353"/>
    <lineage>
        <taxon>Bacteria</taxon>
        <taxon>Pseudomonadati</taxon>
        <taxon>Pseudomonadota</taxon>
        <taxon>Alphaproteobacteria</taxon>
        <taxon>Hyphomicrobiales</taxon>
        <taxon>Cohaesibacteraceae</taxon>
    </lineage>
</organism>
<dbReference type="AlphaFoldDB" id="A0A1I5MUK4"/>
<evidence type="ECO:0000313" key="1">
    <source>
        <dbReference type="EMBL" id="SFP13199.1"/>
    </source>
</evidence>
<dbReference type="EMBL" id="FOVR01000023">
    <property type="protein sequence ID" value="SFP13199.1"/>
    <property type="molecule type" value="Genomic_DNA"/>
</dbReference>
<sequence length="680" mass="74970">MVAKPGRLQASYTSGELDPFEYDRIELKFYGTGLKWAENIELHPQGGFSFRDCTRHRVELDITSGRLIPFKNSSGVVHDFALRDSNLDVIKDGAILTTITHPMDASQLTEIEWAHRMNTLFLFHEDVETPRVYYDKATLTWGCDSLPYENLPNYDYGGTYDNGIPAEWEVQFVSFGGGYRFRLTISDLETVSIQLSTDSDWTQCAADMQAAILQLPNVADGVTCEVIEDARIKVIFGGDENSGDAWAVSADSLDDADAAIPCYKLVVGIPPGEAIISTEQGWPNCGLFYQQRTIVGGFKGLPNNWMCSITGRYFSFDTDLDEANGAFVVPLDSEGGEKILHMVDGRNMLVFTSEREFWISDRAISKTEATVHVEASTHGSKKGVPVVKNEGGAIFCHKTGSVISEFRYTDVDGNFISQPISILSPHLFEDVCDMALRKAKSSTDANLLGIIDEQGRMRAGYLLRQQDVTGFGRVTSGDGLFKAIDVNSNNDMNVITERGSSRRFETFEKGLLLDAAIAFDNGDASSTITGLDHLEGMEVWCLGDGNVYGPYTVADGTIEVDDPVQTGEVGLFVPPLVETLPPSREIADKTVLRRKARIHSVWISVIDTTSIAIGANGQDPVDYPLRQYDENLEKPELEDGYTGLVEIRGLRGYVDEPTVTITQVRPGRLTVRSITSEAKL</sequence>
<dbReference type="STRING" id="655353.SAMN04488056_12334"/>
<proteinExistence type="predicted"/>
<gene>
    <name evidence="1" type="ORF">SAMN04488056_12334</name>
</gene>
<protein>
    <submittedName>
        <fullName evidence="1">Uncharacterized protein</fullName>
    </submittedName>
</protein>
<keyword evidence="2" id="KW-1185">Reference proteome</keyword>
<dbReference type="Proteomes" id="UP000199236">
    <property type="component" value="Unassembled WGS sequence"/>
</dbReference>
<dbReference type="OrthoDB" id="5438497at2"/>
<name>A0A1I5MUK4_9HYPH</name>